<evidence type="ECO:0000256" key="1">
    <source>
        <dbReference type="ARBA" id="ARBA00025704"/>
    </source>
</evidence>
<dbReference type="InterPro" id="IPR006674">
    <property type="entry name" value="HD_domain"/>
</dbReference>
<proteinExistence type="inferred from homology"/>
<dbReference type="FunFam" id="1.10.3210.10:FF:000001">
    <property type="entry name" value="GTP pyrophosphokinase RelA"/>
    <property type="match status" value="1"/>
</dbReference>
<dbReference type="GO" id="GO:0005886">
    <property type="term" value="C:plasma membrane"/>
    <property type="evidence" value="ECO:0007669"/>
    <property type="project" value="TreeGrafter"/>
</dbReference>
<dbReference type="EMBL" id="LCHZ01000020">
    <property type="protein sequence ID" value="KKT46171.1"/>
    <property type="molecule type" value="Genomic_DNA"/>
</dbReference>
<evidence type="ECO:0000313" key="5">
    <source>
        <dbReference type="EMBL" id="KKT46171.1"/>
    </source>
</evidence>
<dbReference type="STRING" id="1618404.UW35_C0020G0004"/>
<dbReference type="FunFam" id="3.10.20.30:FF:000002">
    <property type="entry name" value="GTP pyrophosphokinase (RelA/SpoT)"/>
    <property type="match status" value="1"/>
</dbReference>
<dbReference type="GO" id="GO:0015969">
    <property type="term" value="P:guanosine tetraphosphate metabolic process"/>
    <property type="evidence" value="ECO:0007669"/>
    <property type="project" value="InterPro"/>
</dbReference>
<evidence type="ECO:0000259" key="4">
    <source>
        <dbReference type="PROSITE" id="PS51880"/>
    </source>
</evidence>
<dbReference type="InterPro" id="IPR043519">
    <property type="entry name" value="NT_sf"/>
</dbReference>
<dbReference type="Gene3D" id="1.10.3210.10">
    <property type="entry name" value="Hypothetical protein af1432"/>
    <property type="match status" value="1"/>
</dbReference>
<dbReference type="SUPFAM" id="SSF81271">
    <property type="entry name" value="TGS-like"/>
    <property type="match status" value="1"/>
</dbReference>
<comment type="caution">
    <text evidence="5">The sequence shown here is derived from an EMBL/GenBank/DDBJ whole genome shotgun (WGS) entry which is preliminary data.</text>
</comment>
<dbReference type="InterPro" id="IPR004811">
    <property type="entry name" value="RelA/Spo_fam"/>
</dbReference>
<dbReference type="Pfam" id="PF02824">
    <property type="entry name" value="TGS"/>
    <property type="match status" value="1"/>
</dbReference>
<dbReference type="SUPFAM" id="SSF81301">
    <property type="entry name" value="Nucleotidyltransferase"/>
    <property type="match status" value="1"/>
</dbReference>
<dbReference type="AlphaFoldDB" id="A0A0G1HFU0"/>
<comment type="function">
    <text evidence="2">In eubacteria ppGpp (guanosine 3'-diphosphate 5'-diphosphate) is a mediator of the stringent response that coordinates a variety of cellular activities in response to changes in nutritional abundance.</text>
</comment>
<gene>
    <name evidence="5" type="ORF">UW35_C0020G0004</name>
</gene>
<dbReference type="CDD" id="cd01668">
    <property type="entry name" value="TGS_RSH"/>
    <property type="match status" value="1"/>
</dbReference>
<reference evidence="5 6" key="1">
    <citation type="journal article" date="2015" name="Nature">
        <title>rRNA introns, odd ribosomes, and small enigmatic genomes across a large radiation of phyla.</title>
        <authorList>
            <person name="Brown C.T."/>
            <person name="Hug L.A."/>
            <person name="Thomas B.C."/>
            <person name="Sharon I."/>
            <person name="Castelle C.J."/>
            <person name="Singh A."/>
            <person name="Wilkins M.J."/>
            <person name="Williams K.H."/>
            <person name="Banfield J.F."/>
        </authorList>
    </citation>
    <scope>NUCLEOTIDE SEQUENCE [LARGE SCALE GENOMIC DNA]</scope>
</reference>
<sequence length="492" mass="55757">MSINLDELRSVSREKIHKLDEDRLIQVFNFAAQKHHGQVRQTGEPYISHSIFVAHTLASWGIDQASVEASLLHDTPDMSGVSIEELEKEFGKEVAQLVEGVTKVGKVQLRGSHDVEFLENLRKMFVSMAQDIRVVLIRLADRLHNVATLEGVALAKQKRIALETMEVYAPLAERLGMGKLKGELEDLAFPYIFPNEYEWVMGVAKPHFKYSEENVSGIIQKIRQQLVKHKVKAKVEGRPKRKYSLYKKLLRPEIDRDITLIHDLMAIRVITPDTSSCYSALGIIHQYWKPAPSLGISDFIAQPKPNGYRSIHTKVFDNKGNIVEIQIRSEEMHQQAEYGAAAHFAYAQAKMAGASDDRLEKGVAFKVSEKMSWVNQLASWQQTVSNVENINQYKLDALAHHIYVFSPKGDVYDLPENSTPIDYAFSVHSDLGQFIHTAKINGRIVPLSAILKSGDVVEILKTKAKKKPNRDWLHFVKTSKARTEIRKLTSEK</sequence>
<dbReference type="Pfam" id="PF13328">
    <property type="entry name" value="HD_4"/>
    <property type="match status" value="1"/>
</dbReference>
<feature type="domain" description="HD" evidence="3">
    <location>
        <begin position="46"/>
        <end position="146"/>
    </location>
</feature>
<name>A0A0G1HFU0_9BACT</name>
<dbReference type="InterPro" id="IPR007685">
    <property type="entry name" value="RelA_SpoT"/>
</dbReference>
<dbReference type="InterPro" id="IPR012675">
    <property type="entry name" value="Beta-grasp_dom_sf"/>
</dbReference>
<evidence type="ECO:0000313" key="6">
    <source>
        <dbReference type="Proteomes" id="UP000033861"/>
    </source>
</evidence>
<dbReference type="PATRIC" id="fig|1618404.3.peg.545"/>
<dbReference type="Gene3D" id="3.30.460.10">
    <property type="entry name" value="Beta Polymerase, domain 2"/>
    <property type="match status" value="1"/>
</dbReference>
<dbReference type="SMART" id="SM00471">
    <property type="entry name" value="HDc"/>
    <property type="match status" value="1"/>
</dbReference>
<dbReference type="PROSITE" id="PS51831">
    <property type="entry name" value="HD"/>
    <property type="match status" value="1"/>
</dbReference>
<dbReference type="Proteomes" id="UP000033861">
    <property type="component" value="Unassembled WGS sequence"/>
</dbReference>
<organism evidence="5 6">
    <name type="scientific">Candidatus Collierbacteria bacterium GW2011_GWF2_44_15</name>
    <dbReference type="NCBI Taxonomy" id="1618404"/>
    <lineage>
        <taxon>Bacteria</taxon>
        <taxon>Candidatus Collieribacteriota</taxon>
    </lineage>
</organism>
<dbReference type="InterPro" id="IPR012676">
    <property type="entry name" value="TGS-like"/>
</dbReference>
<protein>
    <submittedName>
        <fullName evidence="5">RelA/SpoT family protein</fullName>
    </submittedName>
</protein>
<dbReference type="SUPFAM" id="SSF109604">
    <property type="entry name" value="HD-domain/PDEase-like"/>
    <property type="match status" value="1"/>
</dbReference>
<evidence type="ECO:0000259" key="3">
    <source>
        <dbReference type="PROSITE" id="PS51831"/>
    </source>
</evidence>
<accession>A0A0G1HFU0</accession>
<dbReference type="CDD" id="cd05399">
    <property type="entry name" value="NT_Rel-Spo_like"/>
    <property type="match status" value="1"/>
</dbReference>
<dbReference type="CDD" id="cd00077">
    <property type="entry name" value="HDc"/>
    <property type="match status" value="1"/>
</dbReference>
<dbReference type="SMART" id="SM00954">
    <property type="entry name" value="RelA_SpoT"/>
    <property type="match status" value="1"/>
</dbReference>
<comment type="pathway">
    <text evidence="1">Purine metabolism.</text>
</comment>
<dbReference type="InterPro" id="IPR033655">
    <property type="entry name" value="TGS_RelA/SpoT"/>
</dbReference>
<dbReference type="InterPro" id="IPR003607">
    <property type="entry name" value="HD/PDEase_dom"/>
</dbReference>
<dbReference type="PANTHER" id="PTHR21262">
    <property type="entry name" value="GUANOSINE-3',5'-BIS DIPHOSPHATE 3'-PYROPHOSPHOHYDROLASE"/>
    <property type="match status" value="1"/>
</dbReference>
<dbReference type="PROSITE" id="PS51880">
    <property type="entry name" value="TGS"/>
    <property type="match status" value="1"/>
</dbReference>
<dbReference type="Pfam" id="PF04607">
    <property type="entry name" value="RelA_SpoT"/>
    <property type="match status" value="1"/>
</dbReference>
<dbReference type="Gene3D" id="3.10.20.30">
    <property type="match status" value="1"/>
</dbReference>
<dbReference type="InterPro" id="IPR004095">
    <property type="entry name" value="TGS"/>
</dbReference>
<dbReference type="NCBIfam" id="TIGR00691">
    <property type="entry name" value="spoT_relA"/>
    <property type="match status" value="1"/>
</dbReference>
<dbReference type="PANTHER" id="PTHR21262:SF31">
    <property type="entry name" value="GTP PYROPHOSPHOKINASE"/>
    <property type="match status" value="1"/>
</dbReference>
<comment type="similarity">
    <text evidence="2">Belongs to the relA/spoT family.</text>
</comment>
<evidence type="ECO:0000256" key="2">
    <source>
        <dbReference type="RuleBase" id="RU003847"/>
    </source>
</evidence>
<feature type="domain" description="TGS" evidence="4">
    <location>
        <begin position="397"/>
        <end position="461"/>
    </location>
</feature>